<keyword evidence="3 5" id="KW-0129">CBS domain</keyword>
<dbReference type="GO" id="GO:0005634">
    <property type="term" value="C:nucleus"/>
    <property type="evidence" value="ECO:0007669"/>
    <property type="project" value="TreeGrafter"/>
</dbReference>
<evidence type="ECO:0000256" key="5">
    <source>
        <dbReference type="PROSITE-ProRule" id="PRU00703"/>
    </source>
</evidence>
<feature type="non-terminal residue" evidence="7">
    <location>
        <position position="1"/>
    </location>
</feature>
<dbReference type="AlphaFoldDB" id="A0A8S3YQE7"/>
<reference evidence="7" key="1">
    <citation type="submission" date="2021-04" db="EMBL/GenBank/DDBJ databases">
        <authorList>
            <consortium name="Molecular Ecology Group"/>
        </authorList>
    </citation>
    <scope>NUCLEOTIDE SEQUENCE</scope>
</reference>
<dbReference type="Proteomes" id="UP000678393">
    <property type="component" value="Unassembled WGS sequence"/>
</dbReference>
<dbReference type="GO" id="GO:0019901">
    <property type="term" value="F:protein kinase binding"/>
    <property type="evidence" value="ECO:0007669"/>
    <property type="project" value="TreeGrafter"/>
</dbReference>
<dbReference type="GO" id="GO:0005737">
    <property type="term" value="C:cytoplasm"/>
    <property type="evidence" value="ECO:0007669"/>
    <property type="project" value="TreeGrafter"/>
</dbReference>
<dbReference type="Pfam" id="PF00571">
    <property type="entry name" value="CBS"/>
    <property type="match status" value="2"/>
</dbReference>
<proteinExistence type="inferred from homology"/>
<protein>
    <recommendedName>
        <fullName evidence="6">CBS domain-containing protein</fullName>
    </recommendedName>
</protein>
<organism evidence="7 8">
    <name type="scientific">Candidula unifasciata</name>
    <dbReference type="NCBI Taxonomy" id="100452"/>
    <lineage>
        <taxon>Eukaryota</taxon>
        <taxon>Metazoa</taxon>
        <taxon>Spiralia</taxon>
        <taxon>Lophotrochozoa</taxon>
        <taxon>Mollusca</taxon>
        <taxon>Gastropoda</taxon>
        <taxon>Heterobranchia</taxon>
        <taxon>Euthyneura</taxon>
        <taxon>Panpulmonata</taxon>
        <taxon>Eupulmonata</taxon>
        <taxon>Stylommatophora</taxon>
        <taxon>Helicina</taxon>
        <taxon>Helicoidea</taxon>
        <taxon>Geomitridae</taxon>
        <taxon>Candidula</taxon>
    </lineage>
</organism>
<dbReference type="GO" id="GO:0016208">
    <property type="term" value="F:AMP binding"/>
    <property type="evidence" value="ECO:0007669"/>
    <property type="project" value="TreeGrafter"/>
</dbReference>
<dbReference type="SUPFAM" id="SSF54631">
    <property type="entry name" value="CBS-domain pair"/>
    <property type="match status" value="1"/>
</dbReference>
<accession>A0A8S3YQE7</accession>
<dbReference type="InterPro" id="IPR000644">
    <property type="entry name" value="CBS_dom"/>
</dbReference>
<dbReference type="InterPro" id="IPR050511">
    <property type="entry name" value="AMPK_gamma/SDS23_families"/>
</dbReference>
<dbReference type="PANTHER" id="PTHR13780:SF35">
    <property type="entry name" value="LD22662P"/>
    <property type="match status" value="1"/>
</dbReference>
<dbReference type="SMART" id="SM00116">
    <property type="entry name" value="CBS"/>
    <property type="match status" value="2"/>
</dbReference>
<dbReference type="GO" id="GO:0019887">
    <property type="term" value="F:protein kinase regulator activity"/>
    <property type="evidence" value="ECO:0007669"/>
    <property type="project" value="TreeGrafter"/>
</dbReference>
<evidence type="ECO:0000256" key="1">
    <source>
        <dbReference type="ARBA" id="ARBA00006750"/>
    </source>
</evidence>
<dbReference type="GO" id="GO:0031588">
    <property type="term" value="C:nucleotide-activated protein kinase complex"/>
    <property type="evidence" value="ECO:0007669"/>
    <property type="project" value="TreeGrafter"/>
</dbReference>
<evidence type="ECO:0000256" key="4">
    <source>
        <dbReference type="ARBA" id="ARBA00025878"/>
    </source>
</evidence>
<dbReference type="EMBL" id="CAJHNH020000588">
    <property type="protein sequence ID" value="CAG5118668.1"/>
    <property type="molecule type" value="Genomic_DNA"/>
</dbReference>
<dbReference type="InterPro" id="IPR046342">
    <property type="entry name" value="CBS_dom_sf"/>
</dbReference>
<dbReference type="OrthoDB" id="449052at2759"/>
<comment type="caution">
    <text evidence="7">The sequence shown here is derived from an EMBL/GenBank/DDBJ whole genome shotgun (WGS) entry which is preliminary data.</text>
</comment>
<dbReference type="Gene3D" id="3.10.580.10">
    <property type="entry name" value="CBS-domain"/>
    <property type="match status" value="2"/>
</dbReference>
<keyword evidence="2" id="KW-0677">Repeat</keyword>
<gene>
    <name evidence="7" type="ORF">CUNI_LOCUS4226</name>
</gene>
<name>A0A8S3YQE7_9EUPU</name>
<evidence type="ECO:0000313" key="8">
    <source>
        <dbReference type="Proteomes" id="UP000678393"/>
    </source>
</evidence>
<keyword evidence="8" id="KW-1185">Reference proteome</keyword>
<feature type="domain" description="CBS" evidence="6">
    <location>
        <begin position="115"/>
        <end position="175"/>
    </location>
</feature>
<evidence type="ECO:0000256" key="3">
    <source>
        <dbReference type="ARBA" id="ARBA00023122"/>
    </source>
</evidence>
<comment type="subunit">
    <text evidence="4">AMPK is a heterotrimer of an alpha catalytic subunit (PRKAA1 or PRKAA2), a beta (PRKAB1 or PRKAB2) and a gamma non-catalytic subunits (PRKAG1, PRKAG2 or PRKAG3). Interacts with FNIP1 and FNIP2.</text>
</comment>
<dbReference type="PANTHER" id="PTHR13780">
    <property type="entry name" value="AMP-ACTIVATED PROTEIN KINASE, GAMMA REGULATORY SUBUNIT"/>
    <property type="match status" value="1"/>
</dbReference>
<feature type="domain" description="CBS" evidence="6">
    <location>
        <begin position="36"/>
        <end position="100"/>
    </location>
</feature>
<evidence type="ECO:0000256" key="2">
    <source>
        <dbReference type="ARBA" id="ARBA00022737"/>
    </source>
</evidence>
<feature type="non-terminal residue" evidence="7">
    <location>
        <position position="212"/>
    </location>
</feature>
<sequence>MLTITDFISILRRLYVSPNVRMDELEDHKILNWREMETDRQRPFMYITPDASLFDAIKSLLENHVHRLPVMDEVTGNALYILTHKRILRFLHMFMRSLAEPPFMRSTIKELGIGTYTNVITATPETTILTALNLFMDHRVSALPVVNSAGEIINIYAKFDVITLAADKSYNNLDITLEEALKRESSEGTEKVATCLPSDTLSAVIEKIVTAE</sequence>
<dbReference type="PROSITE" id="PS51371">
    <property type="entry name" value="CBS"/>
    <property type="match status" value="2"/>
</dbReference>
<comment type="similarity">
    <text evidence="1">Belongs to the 5'-AMP-activated protein kinase gamma subunit family.</text>
</comment>
<evidence type="ECO:0000313" key="7">
    <source>
        <dbReference type="EMBL" id="CAG5118668.1"/>
    </source>
</evidence>
<evidence type="ECO:0000259" key="6">
    <source>
        <dbReference type="PROSITE" id="PS51371"/>
    </source>
</evidence>